<evidence type="ECO:0000313" key="2">
    <source>
        <dbReference type="Proteomes" id="UP000255224"/>
    </source>
</evidence>
<evidence type="ECO:0000313" key="1">
    <source>
        <dbReference type="EMBL" id="STD09012.1"/>
    </source>
</evidence>
<dbReference type="EMBL" id="UFVQ01000003">
    <property type="protein sequence ID" value="STD09012.1"/>
    <property type="molecule type" value="Genomic_DNA"/>
</dbReference>
<protein>
    <recommendedName>
        <fullName evidence="3">Peptidase M1 membrane alanine aminopeptidase domain-containing protein</fullName>
    </recommendedName>
</protein>
<reference evidence="1 2" key="1">
    <citation type="submission" date="2018-06" db="EMBL/GenBank/DDBJ databases">
        <authorList>
            <consortium name="Pathogen Informatics"/>
            <person name="Doyle S."/>
        </authorList>
    </citation>
    <scope>NUCLEOTIDE SEQUENCE [LARGE SCALE GENOMIC DNA]</scope>
    <source>
        <strain evidence="1 2">NCTC13533</strain>
    </source>
</reference>
<accession>A0A376EIL2</accession>
<dbReference type="Proteomes" id="UP000255224">
    <property type="component" value="Unassembled WGS sequence"/>
</dbReference>
<name>A0A376EIL2_CHRCU</name>
<dbReference type="Gene3D" id="1.10.390.10">
    <property type="entry name" value="Neutral Protease Domain 2"/>
    <property type="match status" value="1"/>
</dbReference>
<gene>
    <name evidence="1" type="ORF">NCTC13533_04524</name>
</gene>
<evidence type="ECO:0008006" key="3">
    <source>
        <dbReference type="Google" id="ProtNLM"/>
    </source>
</evidence>
<sequence>MSTQVSGAGYGNNSYVKASLSYLALKDYLGDDLFKKALLHYMDNWNGKHPVPWDYFNSMNTGSGKNLNWFFQNWFYTNNYIDLKITGASQLNDLLTVNVDNVGGFAIPFDAVLNYEDGSVEKLHFSPGLWEKNEKHADLTVPIKKKVKSVTLDGDLFMDYTPDNNTRKL</sequence>
<dbReference type="SUPFAM" id="SSF55486">
    <property type="entry name" value="Metalloproteases ('zincins'), catalytic domain"/>
    <property type="match status" value="1"/>
</dbReference>
<dbReference type="InterPro" id="IPR027268">
    <property type="entry name" value="Peptidase_M4/M1_CTD_sf"/>
</dbReference>
<organism evidence="1 2">
    <name type="scientific">Chryseobacterium carnipullorum</name>
    <dbReference type="NCBI Taxonomy" id="1124835"/>
    <lineage>
        <taxon>Bacteria</taxon>
        <taxon>Pseudomonadati</taxon>
        <taxon>Bacteroidota</taxon>
        <taxon>Flavobacteriia</taxon>
        <taxon>Flavobacteriales</taxon>
        <taxon>Weeksellaceae</taxon>
        <taxon>Chryseobacterium group</taxon>
        <taxon>Chryseobacterium</taxon>
    </lineage>
</organism>
<dbReference type="AlphaFoldDB" id="A0A376EIL2"/>
<proteinExistence type="predicted"/>